<reference evidence="2 3" key="1">
    <citation type="submission" date="2022-04" db="EMBL/GenBank/DDBJ databases">
        <title>Positive selection, recombination, and allopatry shape intraspecific diversity of widespread and dominant cyanobacteria.</title>
        <authorList>
            <person name="Wei J."/>
            <person name="Shu W."/>
            <person name="Hu C."/>
        </authorList>
    </citation>
    <scope>NUCLEOTIDE SEQUENCE [LARGE SCALE GENOMIC DNA]</scope>
    <source>
        <strain evidence="2 3">GB2-A4</strain>
    </source>
</reference>
<proteinExistence type="predicted"/>
<dbReference type="RefSeq" id="WP_190432133.1">
    <property type="nucleotide sequence ID" value="NZ_JAMPKM010000012.1"/>
</dbReference>
<evidence type="ECO:0000259" key="1">
    <source>
        <dbReference type="PROSITE" id="PS50851"/>
    </source>
</evidence>
<keyword evidence="3" id="KW-1185">Reference proteome</keyword>
<organism evidence="2 3">
    <name type="scientific">Trichocoleus desertorum GB2-A4</name>
    <dbReference type="NCBI Taxonomy" id="2933944"/>
    <lineage>
        <taxon>Bacteria</taxon>
        <taxon>Bacillati</taxon>
        <taxon>Cyanobacteriota</taxon>
        <taxon>Cyanophyceae</taxon>
        <taxon>Leptolyngbyales</taxon>
        <taxon>Trichocoleusaceae</taxon>
        <taxon>Trichocoleus</taxon>
    </lineage>
</organism>
<comment type="caution">
    <text evidence="2">The sequence shown here is derived from an EMBL/GenBank/DDBJ whole genome shotgun (WGS) entry which is preliminary data.</text>
</comment>
<protein>
    <submittedName>
        <fullName evidence="2">Chemotaxis protein CheW</fullName>
    </submittedName>
</protein>
<dbReference type="Pfam" id="PF01584">
    <property type="entry name" value="CheW"/>
    <property type="match status" value="1"/>
</dbReference>
<evidence type="ECO:0000313" key="3">
    <source>
        <dbReference type="Proteomes" id="UP001464891"/>
    </source>
</evidence>
<feature type="domain" description="CheW-like" evidence="1">
    <location>
        <begin position="22"/>
        <end position="161"/>
    </location>
</feature>
<dbReference type="InterPro" id="IPR002545">
    <property type="entry name" value="CheW-lke_dom"/>
</dbReference>
<name>A0ABV0JDG6_9CYAN</name>
<dbReference type="InterPro" id="IPR036061">
    <property type="entry name" value="CheW-like_dom_sf"/>
</dbReference>
<gene>
    <name evidence="2" type="ORF">NC998_18360</name>
</gene>
<sequence>MPPTPYHRRFQKQVPSQAPNLTEKLIALRFGSEQYAIPMRQVQSVLNNFTAYGALETGQSLVMHNQGIVTLIDSATLFLSQQAIAPSQFLVICLLESGELLGIPTPEMPTILEADLSKLATLPMGYRQGHLSPAIEKLIPVPDGSVVFYINVERLLPISAY</sequence>
<dbReference type="EMBL" id="JAMPKM010000012">
    <property type="protein sequence ID" value="MEP0819066.1"/>
    <property type="molecule type" value="Genomic_DNA"/>
</dbReference>
<dbReference type="SUPFAM" id="SSF50341">
    <property type="entry name" value="CheW-like"/>
    <property type="match status" value="1"/>
</dbReference>
<dbReference type="PROSITE" id="PS50851">
    <property type="entry name" value="CHEW"/>
    <property type="match status" value="1"/>
</dbReference>
<accession>A0ABV0JDG6</accession>
<evidence type="ECO:0000313" key="2">
    <source>
        <dbReference type="EMBL" id="MEP0819066.1"/>
    </source>
</evidence>
<dbReference type="Proteomes" id="UP001464891">
    <property type="component" value="Unassembled WGS sequence"/>
</dbReference>